<proteinExistence type="inferred from homology"/>
<evidence type="ECO:0000256" key="2">
    <source>
        <dbReference type="ARBA" id="ARBA00005464"/>
    </source>
</evidence>
<dbReference type="InterPro" id="IPR046357">
    <property type="entry name" value="PPIase_dom_sf"/>
</dbReference>
<keyword evidence="12" id="KW-0963">Cytoplasm</keyword>
<dbReference type="Pfam" id="PF00254">
    <property type="entry name" value="FKBP_C"/>
    <property type="match status" value="1"/>
</dbReference>
<evidence type="ECO:0000256" key="9">
    <source>
        <dbReference type="ARBA" id="ARBA00023306"/>
    </source>
</evidence>
<dbReference type="SUPFAM" id="SSF102735">
    <property type="entry name" value="Trigger factor ribosome-binding domain"/>
    <property type="match status" value="1"/>
</dbReference>
<dbReference type="PANTHER" id="PTHR30560">
    <property type="entry name" value="TRIGGER FACTOR CHAPERONE AND PEPTIDYL-PROLYL CIS/TRANS ISOMERASE"/>
    <property type="match status" value="1"/>
</dbReference>
<keyword evidence="18" id="KW-1185">Reference proteome</keyword>
<dbReference type="STRING" id="1629334.Cva_01405"/>
<sequence length="451" mass="51584">MDITQTKSEGLIREFNLVIPSQEIEKKLEERLEKLSLSVKVDGFRSGKIPMPILKQRYASRVKTEVLEHVLQEGTRHIIDKHKLRVALQPKVDTKDYEEGKALESKVIIELLPDIEKVDLSKFKFDHCVCKVDDKEVEEALERLRKNHTEFKLVDEKTKAKKGHAVHLAFNGTIAGKPIPGGASDGMDLELGSNTFIPGFEDQLIGLKAGDKKEFDIDFPADYQAKDLAGKKTHFSIEIKNVKEKVLPELTKEFAEKFGKSSIEELKKAISDQLSEEHSYMSLLDAKRKILDKFAESFKFDIPQGLVELEFKSIWEQLQKEMAQSSPKTKDKKESEKDETKLKKQYQKIAERRVLLGLLLAEIGREHHVTVSQKELEKAITQEVRKYPGMEQKVLDYYRSNTQAQAALRAPIFEDKVIELILQKATINEKQVSFAELKKSVDAITQEDEHS</sequence>
<evidence type="ECO:0000256" key="1">
    <source>
        <dbReference type="ARBA" id="ARBA00000971"/>
    </source>
</evidence>
<evidence type="ECO:0000259" key="16">
    <source>
        <dbReference type="PROSITE" id="PS50059"/>
    </source>
</evidence>
<dbReference type="Gene3D" id="3.30.70.1050">
    <property type="entry name" value="Trigger factor ribosome-binding domain"/>
    <property type="match status" value="1"/>
</dbReference>
<comment type="catalytic activity">
    <reaction evidence="1 12 13">
        <text>[protein]-peptidylproline (omega=180) = [protein]-peptidylproline (omega=0)</text>
        <dbReference type="Rhea" id="RHEA:16237"/>
        <dbReference type="Rhea" id="RHEA-COMP:10747"/>
        <dbReference type="Rhea" id="RHEA-COMP:10748"/>
        <dbReference type="ChEBI" id="CHEBI:83833"/>
        <dbReference type="ChEBI" id="CHEBI:83834"/>
        <dbReference type="EC" id="5.2.1.8"/>
    </reaction>
</comment>
<evidence type="ECO:0000256" key="8">
    <source>
        <dbReference type="ARBA" id="ARBA00023235"/>
    </source>
</evidence>
<dbReference type="NCBIfam" id="TIGR00115">
    <property type="entry name" value="tig"/>
    <property type="match status" value="1"/>
</dbReference>
<comment type="similarity">
    <text evidence="2 12 14">Belongs to the FKBP-type PPIase family. Tig subfamily.</text>
</comment>
<dbReference type="SUPFAM" id="SSF109998">
    <property type="entry name" value="Triger factor/SurA peptide-binding domain-like"/>
    <property type="match status" value="1"/>
</dbReference>
<evidence type="ECO:0000256" key="12">
    <source>
        <dbReference type="HAMAP-Rule" id="MF_00303"/>
    </source>
</evidence>
<keyword evidence="7 12" id="KW-0143">Chaperone</keyword>
<dbReference type="GO" id="GO:0015031">
    <property type="term" value="P:protein transport"/>
    <property type="evidence" value="ECO:0007669"/>
    <property type="project" value="UniProtKB-UniRule"/>
</dbReference>
<dbReference type="InterPro" id="IPR008881">
    <property type="entry name" value="Trigger_fac_ribosome-bd_bac"/>
</dbReference>
<dbReference type="AlphaFoldDB" id="A0A0K8MER8"/>
<keyword evidence="9 12" id="KW-0131">Cell cycle</keyword>
<evidence type="ECO:0000313" key="18">
    <source>
        <dbReference type="Proteomes" id="UP000036771"/>
    </source>
</evidence>
<dbReference type="GO" id="GO:0005737">
    <property type="term" value="C:cytoplasm"/>
    <property type="evidence" value="ECO:0007669"/>
    <property type="project" value="UniProtKB-SubCell"/>
</dbReference>
<comment type="subcellular location">
    <subcellularLocation>
        <location evidence="12">Cytoplasm</location>
    </subcellularLocation>
    <text evidence="12">About half TF is bound to the ribosome near the polypeptide exit tunnel while the other half is free in the cytoplasm.</text>
</comment>
<comment type="function">
    <text evidence="10 12">Involved in protein export. Acts as a chaperone by maintaining the newly synthesized protein in an open conformation. Functions as a peptidyl-prolyl cis-trans isomerase.</text>
</comment>
<feature type="compositionally biased region" description="Basic and acidic residues" evidence="15">
    <location>
        <begin position="328"/>
        <end position="341"/>
    </location>
</feature>
<dbReference type="Gene3D" id="1.10.3120.10">
    <property type="entry name" value="Trigger factor, C-terminal domain"/>
    <property type="match status" value="1"/>
</dbReference>
<dbReference type="Pfam" id="PF05697">
    <property type="entry name" value="Trigger_N"/>
    <property type="match status" value="1"/>
</dbReference>
<comment type="domain">
    <text evidence="12">Consists of 3 domains; the N-terminus binds the ribosome, the middle domain has PPIase activity, while the C-terminus has intrinsic chaperone activity on its own.</text>
</comment>
<evidence type="ECO:0000256" key="4">
    <source>
        <dbReference type="ARBA" id="ARBA00016902"/>
    </source>
</evidence>
<dbReference type="HAMAP" id="MF_00303">
    <property type="entry name" value="Trigger_factor_Tig"/>
    <property type="match status" value="1"/>
</dbReference>
<evidence type="ECO:0000313" key="17">
    <source>
        <dbReference type="EMBL" id="GAO98738.1"/>
    </source>
</evidence>
<dbReference type="GO" id="GO:0003755">
    <property type="term" value="F:peptidyl-prolyl cis-trans isomerase activity"/>
    <property type="evidence" value="ECO:0007669"/>
    <property type="project" value="UniProtKB-UniRule"/>
</dbReference>
<feature type="domain" description="PPIase FKBP-type" evidence="16">
    <location>
        <begin position="163"/>
        <end position="245"/>
    </location>
</feature>
<dbReference type="PIRSF" id="PIRSF003095">
    <property type="entry name" value="Trigger_factor"/>
    <property type="match status" value="1"/>
</dbReference>
<dbReference type="PANTHER" id="PTHR30560:SF3">
    <property type="entry name" value="TRIGGER FACTOR-LIKE PROTEIN TIG, CHLOROPLASTIC"/>
    <property type="match status" value="1"/>
</dbReference>
<dbReference type="Proteomes" id="UP000036771">
    <property type="component" value="Unassembled WGS sequence"/>
</dbReference>
<dbReference type="EC" id="5.2.1.8" evidence="3 12"/>
<evidence type="ECO:0000256" key="11">
    <source>
        <dbReference type="ARBA" id="ARBA00029986"/>
    </source>
</evidence>
<reference evidence="17 18" key="1">
    <citation type="submission" date="2015-03" db="EMBL/GenBank/DDBJ databases">
        <title>Caedibacter varicaedens, whole genome shotgun sequence.</title>
        <authorList>
            <person name="Suzuki H."/>
            <person name="Dapper A.L."/>
            <person name="Gibson A.K."/>
            <person name="Jackson C."/>
            <person name="Lee H."/>
            <person name="Pejaver V.R."/>
            <person name="Doak T."/>
            <person name="Lynch M."/>
        </authorList>
    </citation>
    <scope>NUCLEOTIDE SEQUENCE [LARGE SCALE GENOMIC DNA]</scope>
</reference>
<dbReference type="InterPro" id="IPR036611">
    <property type="entry name" value="Trigger_fac_ribosome-bd_sf"/>
</dbReference>
<keyword evidence="6 12" id="KW-0697">Rotamase</keyword>
<dbReference type="SUPFAM" id="SSF54534">
    <property type="entry name" value="FKBP-like"/>
    <property type="match status" value="1"/>
</dbReference>
<evidence type="ECO:0000256" key="13">
    <source>
        <dbReference type="PROSITE-ProRule" id="PRU00277"/>
    </source>
</evidence>
<dbReference type="GO" id="GO:0043335">
    <property type="term" value="P:protein unfolding"/>
    <property type="evidence" value="ECO:0007669"/>
    <property type="project" value="TreeGrafter"/>
</dbReference>
<dbReference type="GO" id="GO:0043022">
    <property type="term" value="F:ribosome binding"/>
    <property type="evidence" value="ECO:0007669"/>
    <property type="project" value="TreeGrafter"/>
</dbReference>
<evidence type="ECO:0000256" key="3">
    <source>
        <dbReference type="ARBA" id="ARBA00013194"/>
    </source>
</evidence>
<dbReference type="InterPro" id="IPR005215">
    <property type="entry name" value="Trig_fac"/>
</dbReference>
<evidence type="ECO:0000256" key="7">
    <source>
        <dbReference type="ARBA" id="ARBA00023186"/>
    </source>
</evidence>
<name>A0A0K8MER8_9PROT</name>
<feature type="region of interest" description="Disordered" evidence="15">
    <location>
        <begin position="322"/>
        <end position="341"/>
    </location>
</feature>
<dbReference type="GO" id="GO:0051301">
    <property type="term" value="P:cell division"/>
    <property type="evidence" value="ECO:0007669"/>
    <property type="project" value="UniProtKB-KW"/>
</dbReference>
<keyword evidence="5 12" id="KW-0132">Cell division</keyword>
<evidence type="ECO:0000256" key="5">
    <source>
        <dbReference type="ARBA" id="ARBA00022618"/>
    </source>
</evidence>
<dbReference type="GO" id="GO:0044183">
    <property type="term" value="F:protein folding chaperone"/>
    <property type="evidence" value="ECO:0007669"/>
    <property type="project" value="TreeGrafter"/>
</dbReference>
<organism evidence="17 18">
    <name type="scientific">Caedimonas varicaedens</name>
    <dbReference type="NCBI Taxonomy" id="1629334"/>
    <lineage>
        <taxon>Bacteria</taxon>
        <taxon>Pseudomonadati</taxon>
        <taxon>Pseudomonadota</taxon>
        <taxon>Alphaproteobacteria</taxon>
        <taxon>Holosporales</taxon>
        <taxon>Caedimonadaceae</taxon>
        <taxon>Caedimonas</taxon>
    </lineage>
</organism>
<dbReference type="Pfam" id="PF05698">
    <property type="entry name" value="Trigger_C"/>
    <property type="match status" value="1"/>
</dbReference>
<comment type="caution">
    <text evidence="17">The sequence shown here is derived from an EMBL/GenBank/DDBJ whole genome shotgun (WGS) entry which is preliminary data.</text>
</comment>
<dbReference type="EMBL" id="BBVC01000084">
    <property type="protein sequence ID" value="GAO98738.1"/>
    <property type="molecule type" value="Genomic_DNA"/>
</dbReference>
<protein>
    <recommendedName>
        <fullName evidence="4 12">Trigger factor</fullName>
        <shortName evidence="12">TF</shortName>
        <ecNumber evidence="3 12">5.2.1.8</ecNumber>
    </recommendedName>
    <alternativeName>
        <fullName evidence="11 12">PPIase</fullName>
    </alternativeName>
</protein>
<evidence type="ECO:0000256" key="15">
    <source>
        <dbReference type="SAM" id="MobiDB-lite"/>
    </source>
</evidence>
<gene>
    <name evidence="12 17" type="primary">tig</name>
    <name evidence="17" type="ORF">Cva_01405</name>
</gene>
<accession>A0A0K8MER8</accession>
<evidence type="ECO:0000256" key="14">
    <source>
        <dbReference type="RuleBase" id="RU003914"/>
    </source>
</evidence>
<dbReference type="FunFam" id="3.10.50.40:FF:000001">
    <property type="entry name" value="Trigger factor"/>
    <property type="match status" value="1"/>
</dbReference>
<dbReference type="PROSITE" id="PS50059">
    <property type="entry name" value="FKBP_PPIASE"/>
    <property type="match status" value="1"/>
</dbReference>
<evidence type="ECO:0000256" key="6">
    <source>
        <dbReference type="ARBA" id="ARBA00023110"/>
    </source>
</evidence>
<dbReference type="InterPro" id="IPR001179">
    <property type="entry name" value="PPIase_FKBP_dom"/>
</dbReference>
<dbReference type="OrthoDB" id="9767721at2"/>
<dbReference type="InterPro" id="IPR037041">
    <property type="entry name" value="Trigger_fac_C_sf"/>
</dbReference>
<dbReference type="InterPro" id="IPR008880">
    <property type="entry name" value="Trigger_fac_C"/>
</dbReference>
<dbReference type="GO" id="GO:0051083">
    <property type="term" value="P:'de novo' cotranslational protein folding"/>
    <property type="evidence" value="ECO:0007669"/>
    <property type="project" value="TreeGrafter"/>
</dbReference>
<evidence type="ECO:0000256" key="10">
    <source>
        <dbReference type="ARBA" id="ARBA00024849"/>
    </source>
</evidence>
<dbReference type="InterPro" id="IPR027304">
    <property type="entry name" value="Trigger_fact/SurA_dom_sf"/>
</dbReference>
<keyword evidence="8 12" id="KW-0413">Isomerase</keyword>
<dbReference type="Gene3D" id="3.10.50.40">
    <property type="match status" value="1"/>
</dbReference>